<organism evidence="2 3">
    <name type="scientific">Aspergillus steynii IBT 23096</name>
    <dbReference type="NCBI Taxonomy" id="1392250"/>
    <lineage>
        <taxon>Eukaryota</taxon>
        <taxon>Fungi</taxon>
        <taxon>Dikarya</taxon>
        <taxon>Ascomycota</taxon>
        <taxon>Pezizomycotina</taxon>
        <taxon>Eurotiomycetes</taxon>
        <taxon>Eurotiomycetidae</taxon>
        <taxon>Eurotiales</taxon>
        <taxon>Aspergillaceae</taxon>
        <taxon>Aspergillus</taxon>
        <taxon>Aspergillus subgen. Circumdati</taxon>
    </lineage>
</organism>
<keyword evidence="1" id="KW-0472">Membrane</keyword>
<comment type="caution">
    <text evidence="2">The sequence shown here is derived from an EMBL/GenBank/DDBJ whole genome shotgun (WGS) entry which is preliminary data.</text>
</comment>
<name>A0A2I2FWZ0_9EURO</name>
<evidence type="ECO:0000313" key="3">
    <source>
        <dbReference type="Proteomes" id="UP000234275"/>
    </source>
</evidence>
<proteinExistence type="predicted"/>
<dbReference type="RefSeq" id="XP_024700429.1">
    <property type="nucleotide sequence ID" value="XM_024850039.1"/>
</dbReference>
<keyword evidence="3" id="KW-1185">Reference proteome</keyword>
<protein>
    <submittedName>
        <fullName evidence="2">Uncharacterized protein</fullName>
    </submittedName>
</protein>
<feature type="transmembrane region" description="Helical" evidence="1">
    <location>
        <begin position="16"/>
        <end position="34"/>
    </location>
</feature>
<gene>
    <name evidence="2" type="ORF">P170DRAFT_440264</name>
</gene>
<reference evidence="2 3" key="1">
    <citation type="submission" date="2016-12" db="EMBL/GenBank/DDBJ databases">
        <title>The genomes of Aspergillus section Nigri reveals drivers in fungal speciation.</title>
        <authorList>
            <consortium name="DOE Joint Genome Institute"/>
            <person name="Vesth T.C."/>
            <person name="Nybo J."/>
            <person name="Theobald S."/>
            <person name="Brandl J."/>
            <person name="Frisvad J.C."/>
            <person name="Nielsen K.F."/>
            <person name="Lyhne E.K."/>
            <person name="Kogle M.E."/>
            <person name="Kuo A."/>
            <person name="Riley R."/>
            <person name="Clum A."/>
            <person name="Nolan M."/>
            <person name="Lipzen A."/>
            <person name="Salamov A."/>
            <person name="Henrissat B."/>
            <person name="Wiebenga A."/>
            <person name="De Vries R.P."/>
            <person name="Grigoriev I.V."/>
            <person name="Mortensen U.H."/>
            <person name="Andersen M.R."/>
            <person name="Baker S.E."/>
        </authorList>
    </citation>
    <scope>NUCLEOTIDE SEQUENCE [LARGE SCALE GENOMIC DNA]</scope>
    <source>
        <strain evidence="2 3">IBT 23096</strain>
    </source>
</reference>
<evidence type="ECO:0000256" key="1">
    <source>
        <dbReference type="SAM" id="Phobius"/>
    </source>
</evidence>
<dbReference type="Proteomes" id="UP000234275">
    <property type="component" value="Unassembled WGS sequence"/>
</dbReference>
<keyword evidence="1" id="KW-0812">Transmembrane</keyword>
<sequence length="82" mass="9181">MLLVCDRESGGDTEDSMFPTPGAMIIAVGFLIRAEMHVRLWQMRHEWPPSPPCQQPDHIGRSVCQYTSPPDYLLGDSSAYMG</sequence>
<dbReference type="EMBL" id="MSFO01000008">
    <property type="protein sequence ID" value="PLB45127.1"/>
    <property type="molecule type" value="Genomic_DNA"/>
</dbReference>
<evidence type="ECO:0000313" key="2">
    <source>
        <dbReference type="EMBL" id="PLB45127.1"/>
    </source>
</evidence>
<dbReference type="VEuPathDB" id="FungiDB:P170DRAFT_440264"/>
<dbReference type="GeneID" id="36557738"/>
<keyword evidence="1" id="KW-1133">Transmembrane helix</keyword>
<accession>A0A2I2FWZ0</accession>
<dbReference type="AlphaFoldDB" id="A0A2I2FWZ0"/>